<dbReference type="RefSeq" id="WP_208339176.1">
    <property type="nucleotide sequence ID" value="NZ_CAWQFN010000498.1"/>
</dbReference>
<evidence type="ECO:0000313" key="1">
    <source>
        <dbReference type="EMBL" id="MDR9897444.1"/>
    </source>
</evidence>
<gene>
    <name evidence="1" type="ORF">G7B40_023160</name>
</gene>
<evidence type="ECO:0000313" key="2">
    <source>
        <dbReference type="Proteomes" id="UP000667802"/>
    </source>
</evidence>
<dbReference type="Proteomes" id="UP000667802">
    <property type="component" value="Unassembled WGS sequence"/>
</dbReference>
<sequence>MKDGVFFTHQADVYDWYGKLLNPEIRNAITVNNIVRISVNHGSVYSEGIYVQVTAVDGLDLVGIVQDTYRHFLEGEIIYVENGESICFPRDSIIEVPLHWDDNKNIRDARNSWLLGGM</sequence>
<reference evidence="2" key="1">
    <citation type="journal article" date="2021" name="Science">
        <title>Hunting the eagle killer: A cyanobacterial neurotoxin causes vacuolar myelinopathy.</title>
        <authorList>
            <person name="Breinlinger S."/>
            <person name="Phillips T.J."/>
            <person name="Haram B.N."/>
            <person name="Mares J."/>
            <person name="Martinez Yerena J.A."/>
            <person name="Hrouzek P."/>
            <person name="Sobotka R."/>
            <person name="Henderson W.M."/>
            <person name="Schmieder P."/>
            <person name="Williams S.M."/>
            <person name="Lauderdale J.D."/>
            <person name="Wilde H.D."/>
            <person name="Gerrin W."/>
            <person name="Kust A."/>
            <person name="Washington J.W."/>
            <person name="Wagner C."/>
            <person name="Geier B."/>
            <person name="Liebeke M."/>
            <person name="Enke H."/>
            <person name="Niedermeyer T.H.J."/>
            <person name="Wilde S.B."/>
        </authorList>
    </citation>
    <scope>NUCLEOTIDE SEQUENCE [LARGE SCALE GENOMIC DNA]</scope>
    <source>
        <strain evidence="2">Thurmond2011</strain>
    </source>
</reference>
<proteinExistence type="predicted"/>
<protein>
    <submittedName>
        <fullName evidence="1">Uncharacterized protein</fullName>
    </submittedName>
</protein>
<organism evidence="1 2">
    <name type="scientific">Aetokthonos hydrillicola Thurmond2011</name>
    <dbReference type="NCBI Taxonomy" id="2712845"/>
    <lineage>
        <taxon>Bacteria</taxon>
        <taxon>Bacillati</taxon>
        <taxon>Cyanobacteriota</taxon>
        <taxon>Cyanophyceae</taxon>
        <taxon>Nostocales</taxon>
        <taxon>Hapalosiphonaceae</taxon>
        <taxon>Aetokthonos</taxon>
    </lineage>
</organism>
<name>A0AAP5IBY9_9CYAN</name>
<dbReference type="AlphaFoldDB" id="A0AAP5IBY9"/>
<keyword evidence="2" id="KW-1185">Reference proteome</keyword>
<comment type="caution">
    <text evidence="1">The sequence shown here is derived from an EMBL/GenBank/DDBJ whole genome shotgun (WGS) entry which is preliminary data.</text>
</comment>
<dbReference type="EMBL" id="JAALHA020000012">
    <property type="protein sequence ID" value="MDR9897444.1"/>
    <property type="molecule type" value="Genomic_DNA"/>
</dbReference>
<accession>A0AAP5IBY9</accession>